<dbReference type="AlphaFoldDB" id="A0A1J0CYF2"/>
<name>A0A1J0CYF2_9PEZI</name>
<organism evidence="7">
    <name type="scientific">Knoxdaviesia proteae</name>
    <dbReference type="NCBI Taxonomy" id="1215355"/>
    <lineage>
        <taxon>Eukaryota</taxon>
        <taxon>Fungi</taxon>
        <taxon>Dikarya</taxon>
        <taxon>Ascomycota</taxon>
        <taxon>Pezizomycotina</taxon>
        <taxon>Sordariomycetes</taxon>
        <taxon>Hypocreomycetidae</taxon>
        <taxon>Microascales</taxon>
        <taxon>Gondwanamycetaceae</taxon>
        <taxon>Knoxdaviesia</taxon>
    </lineage>
</organism>
<keyword evidence="5" id="KW-0472">Membrane</keyword>
<dbReference type="Pfam" id="PF02046">
    <property type="entry name" value="COX6A"/>
    <property type="match status" value="1"/>
</dbReference>
<dbReference type="SUPFAM" id="SSF81411">
    <property type="entry name" value="Mitochondrial cytochrome c oxidase subunit VIa"/>
    <property type="match status" value="1"/>
</dbReference>
<dbReference type="GO" id="GO:0006123">
    <property type="term" value="P:mitochondrial electron transport, cytochrome c to oxygen"/>
    <property type="evidence" value="ECO:0007669"/>
    <property type="project" value="TreeGrafter"/>
</dbReference>
<proteinExistence type="inferred from homology"/>
<accession>A0A1J0CYF2</accession>
<sequence length="163" mass="18808">MLNRAAVRGASRFAAQMRAPAARNFTTGEAFIREREAVKHHAAETTGMLAGCIPVIILASANAYYLWNQHWEHWSHLPPLEERVEYPYQNIRTKNFPWGDGDKLTFDFWVRYRPRSLSVPASRAGVRLCKPLATPTDSTDRLFFSPLHSWNDKVNYHNHDKTK</sequence>
<dbReference type="InterPro" id="IPR001349">
    <property type="entry name" value="Cyt_c_oxidase_su6a"/>
</dbReference>
<dbReference type="PANTHER" id="PTHR11504">
    <property type="entry name" value="CYTOCHROME C OXIDASE POLYPEPTIDE VIA"/>
    <property type="match status" value="1"/>
</dbReference>
<evidence type="ECO:0000256" key="6">
    <source>
        <dbReference type="RuleBase" id="RU004396"/>
    </source>
</evidence>
<reference evidence="7" key="1">
    <citation type="journal article" date="2016" name="Fungal Genet. Biol.">
        <title>Genetic basis for high population diversity in Protea-associated Knoxdaviesia.</title>
        <authorList>
            <person name="Aylward J."/>
            <person name="Steenkamp E.T."/>
            <person name="Dreyer L.L."/>
            <person name="Roets F."/>
            <person name="Wingfield M.J."/>
            <person name="Wingfield B.D."/>
        </authorList>
    </citation>
    <scope>NUCLEOTIDE SEQUENCE</scope>
    <source>
        <strain evidence="7">CMW40880</strain>
    </source>
</reference>
<evidence type="ECO:0000256" key="3">
    <source>
        <dbReference type="ARBA" id="ARBA00022946"/>
    </source>
</evidence>
<evidence type="ECO:0000256" key="5">
    <source>
        <dbReference type="ARBA" id="ARBA00023136"/>
    </source>
</evidence>
<evidence type="ECO:0000256" key="4">
    <source>
        <dbReference type="ARBA" id="ARBA00023128"/>
    </source>
</evidence>
<dbReference type="GO" id="GO:0005743">
    <property type="term" value="C:mitochondrial inner membrane"/>
    <property type="evidence" value="ECO:0007669"/>
    <property type="project" value="UniProtKB-SubCell"/>
</dbReference>
<keyword evidence="3" id="KW-0809">Transit peptide</keyword>
<protein>
    <submittedName>
        <fullName evidence="7">Putative cytochrome C oxidase subunit VIa</fullName>
    </submittedName>
</protein>
<gene>
    <name evidence="7" type="primary">COX6a</name>
</gene>
<evidence type="ECO:0000256" key="1">
    <source>
        <dbReference type="ARBA" id="ARBA00004273"/>
    </source>
</evidence>
<evidence type="ECO:0000256" key="2">
    <source>
        <dbReference type="ARBA" id="ARBA00022792"/>
    </source>
</evidence>
<evidence type="ECO:0000313" key="7">
    <source>
        <dbReference type="EMBL" id="APB91648.1"/>
    </source>
</evidence>
<comment type="similarity">
    <text evidence="6">Belongs to the cytochrome c oxidase subunit 6A family.</text>
</comment>
<comment type="subcellular location">
    <subcellularLocation>
        <location evidence="1">Mitochondrion inner membrane</location>
    </subcellularLocation>
</comment>
<dbReference type="GO" id="GO:0030234">
    <property type="term" value="F:enzyme regulator activity"/>
    <property type="evidence" value="ECO:0007669"/>
    <property type="project" value="TreeGrafter"/>
</dbReference>
<dbReference type="Gene3D" id="4.10.95.10">
    <property type="entry name" value="Cytochrome c oxidase, subunit VIa"/>
    <property type="match status" value="1"/>
</dbReference>
<dbReference type="EMBL" id="KX832966">
    <property type="protein sequence ID" value="APB91648.1"/>
    <property type="molecule type" value="Genomic_DNA"/>
</dbReference>
<dbReference type="InterPro" id="IPR036418">
    <property type="entry name" value="Cyt_c_oxidase_su6a_sf"/>
</dbReference>
<dbReference type="PANTHER" id="PTHR11504:SF0">
    <property type="entry name" value="CYTOCHROME C OXIDASE SUBUNIT"/>
    <property type="match status" value="1"/>
</dbReference>
<keyword evidence="4" id="KW-0496">Mitochondrion</keyword>
<keyword evidence="2" id="KW-0999">Mitochondrion inner membrane</keyword>